<gene>
    <name evidence="3" type="ORF">A8C75_19220</name>
</gene>
<dbReference type="InterPro" id="IPR004010">
    <property type="entry name" value="Double_Cache_2"/>
</dbReference>
<name>A0A1A9F337_9GAMM</name>
<dbReference type="Proteomes" id="UP000078070">
    <property type="component" value="Chromosome"/>
</dbReference>
<organism evidence="3 4">
    <name type="scientific">Marinobacterium aestuarii</name>
    <dbReference type="NCBI Taxonomy" id="1821621"/>
    <lineage>
        <taxon>Bacteria</taxon>
        <taxon>Pseudomonadati</taxon>
        <taxon>Pseudomonadota</taxon>
        <taxon>Gammaproteobacteria</taxon>
        <taxon>Oceanospirillales</taxon>
        <taxon>Oceanospirillaceae</taxon>
        <taxon>Marinobacterium</taxon>
    </lineage>
</organism>
<evidence type="ECO:0000259" key="2">
    <source>
        <dbReference type="Pfam" id="PF08269"/>
    </source>
</evidence>
<dbReference type="AlphaFoldDB" id="A0A1A9F337"/>
<dbReference type="EMBL" id="CP015839">
    <property type="protein sequence ID" value="ANG64390.1"/>
    <property type="molecule type" value="Genomic_DNA"/>
</dbReference>
<dbReference type="OrthoDB" id="7001565at2"/>
<sequence length="288" mass="32123">MSLVFRNALLLLVGLFFLPSVFAQDAPAEGYAVEAERANQLLHKAVEFYKQNGDAALAAFSRQGEFIDGELYVYVVDTAGVMLASGGPSVNLVGRNISSALNDELNTAFQEALNLPDSDAVHSAEYRWMNWQDGKVERKHVFFRRLGERVFAVGYYLPRASPQEAQLLLDRAAAAVAENPKQAFKRINSLDAQFVRDDLYVFVADLRTERYVAHGYNLRMVGTDFRAVQSVDHAPIGEQMLEIVNGKGEGELTYLWGNPMTGRSETKNTLIRKVGDYAVAVGYYQKPR</sequence>
<evidence type="ECO:0000313" key="4">
    <source>
        <dbReference type="Proteomes" id="UP000078070"/>
    </source>
</evidence>
<feature type="chain" id="PRO_5008386674" evidence="1">
    <location>
        <begin position="24"/>
        <end position="288"/>
    </location>
</feature>
<accession>A0A1A9F337</accession>
<keyword evidence="1" id="KW-0732">Signal</keyword>
<dbReference type="KEGG" id="mars:A8C75_19220"/>
<evidence type="ECO:0000256" key="1">
    <source>
        <dbReference type="SAM" id="SignalP"/>
    </source>
</evidence>
<dbReference type="Pfam" id="PF08269">
    <property type="entry name" value="dCache_2"/>
    <property type="match status" value="1"/>
</dbReference>
<reference evidence="3 4" key="2">
    <citation type="journal article" date="2018" name="Int. J. Syst. Evol. Microbiol.">
        <title>Marinobacterium aestuarii sp. nov., a benzene-degrading marine bacterium isolated from estuary sediment.</title>
        <authorList>
            <person name="Bae S.S."/>
            <person name="Jung J."/>
            <person name="Chung D."/>
            <person name="Baek K."/>
        </authorList>
    </citation>
    <scope>NUCLEOTIDE SEQUENCE [LARGE SCALE GENOMIC DNA]</scope>
    <source>
        <strain evidence="3 4">ST58-10</strain>
    </source>
</reference>
<keyword evidence="4" id="KW-1185">Reference proteome</keyword>
<reference evidence="4" key="1">
    <citation type="submission" date="2016-05" db="EMBL/GenBank/DDBJ databases">
        <authorList>
            <person name="Baek K."/>
            <person name="Yang S.-J."/>
        </authorList>
    </citation>
    <scope>NUCLEOTIDE SEQUENCE [LARGE SCALE GENOMIC DNA]</scope>
    <source>
        <strain evidence="4">ST58-10</strain>
    </source>
</reference>
<proteinExistence type="predicted"/>
<feature type="domain" description="Double Cache" evidence="2">
    <location>
        <begin position="63"/>
        <end position="284"/>
    </location>
</feature>
<dbReference type="STRING" id="1821621.A8C75_19220"/>
<evidence type="ECO:0000313" key="3">
    <source>
        <dbReference type="EMBL" id="ANG64390.1"/>
    </source>
</evidence>
<feature type="signal peptide" evidence="1">
    <location>
        <begin position="1"/>
        <end position="23"/>
    </location>
</feature>
<protein>
    <submittedName>
        <fullName evidence="3">Calcium channel protein</fullName>
    </submittedName>
</protein>
<dbReference type="RefSeq" id="WP_067385948.1">
    <property type="nucleotide sequence ID" value="NZ_CP015839.1"/>
</dbReference>
<dbReference type="Gene3D" id="3.30.450.20">
    <property type="entry name" value="PAS domain"/>
    <property type="match status" value="2"/>
</dbReference>